<protein>
    <submittedName>
        <fullName evidence="2">Uncharacterized protein</fullName>
    </submittedName>
</protein>
<dbReference type="OrthoDB" id="6353017at2759"/>
<evidence type="ECO:0000313" key="2">
    <source>
        <dbReference type="EMBL" id="KAG6937610.1"/>
    </source>
</evidence>
<keyword evidence="3" id="KW-1185">Reference proteome</keyword>
<reference evidence="2 3" key="1">
    <citation type="journal article" date="2020" name="G3 (Bethesda)">
        <title>Draft Genome of the Common Snapping Turtle, Chelydra serpentina, a Model for Phenotypic Plasticity in Reptiles.</title>
        <authorList>
            <person name="Das D."/>
            <person name="Singh S.K."/>
            <person name="Bierstedt J."/>
            <person name="Erickson A."/>
            <person name="Galli G.L.J."/>
            <person name="Crossley D.A. 2nd"/>
            <person name="Rhen T."/>
        </authorList>
    </citation>
    <scope>NUCLEOTIDE SEQUENCE [LARGE SCALE GENOMIC DNA]</scope>
    <source>
        <strain evidence="2">KW</strain>
    </source>
</reference>
<feature type="non-terminal residue" evidence="2">
    <location>
        <position position="114"/>
    </location>
</feature>
<comment type="caution">
    <text evidence="2">The sequence shown here is derived from an EMBL/GenBank/DDBJ whole genome shotgun (WGS) entry which is preliminary data.</text>
</comment>
<name>A0A8T1T9M8_CHESE</name>
<accession>A0A8T1T9M8</accession>
<gene>
    <name evidence="2" type="ORF">G0U57_009197</name>
</gene>
<evidence type="ECO:0000313" key="3">
    <source>
        <dbReference type="Proteomes" id="UP000765507"/>
    </source>
</evidence>
<sequence length="114" mass="12052">RGASGEAGLPRLSLSSASLPLAAPAGGARAQFSRMLPRKRKRLTPLNAVQSKPGFSPADTSGNLTVVLDRNSSPVSSKYFSEEPRTSSQLGTDFFNQPCISLAKSFLGQVIDTQ</sequence>
<dbReference type="Proteomes" id="UP000765507">
    <property type="component" value="Unassembled WGS sequence"/>
</dbReference>
<feature type="non-terminal residue" evidence="2">
    <location>
        <position position="1"/>
    </location>
</feature>
<proteinExistence type="predicted"/>
<evidence type="ECO:0000256" key="1">
    <source>
        <dbReference type="SAM" id="MobiDB-lite"/>
    </source>
</evidence>
<dbReference type="AlphaFoldDB" id="A0A8T1T9M8"/>
<organism evidence="2 3">
    <name type="scientific">Chelydra serpentina</name>
    <name type="common">Snapping turtle</name>
    <name type="synonym">Testudo serpentina</name>
    <dbReference type="NCBI Taxonomy" id="8475"/>
    <lineage>
        <taxon>Eukaryota</taxon>
        <taxon>Metazoa</taxon>
        <taxon>Chordata</taxon>
        <taxon>Craniata</taxon>
        <taxon>Vertebrata</taxon>
        <taxon>Euteleostomi</taxon>
        <taxon>Archelosauria</taxon>
        <taxon>Testudinata</taxon>
        <taxon>Testudines</taxon>
        <taxon>Cryptodira</taxon>
        <taxon>Durocryptodira</taxon>
        <taxon>Americhelydia</taxon>
        <taxon>Chelydroidea</taxon>
        <taxon>Chelydridae</taxon>
        <taxon>Chelydra</taxon>
    </lineage>
</organism>
<dbReference type="EMBL" id="JAHGAV010000023">
    <property type="protein sequence ID" value="KAG6937610.1"/>
    <property type="molecule type" value="Genomic_DNA"/>
</dbReference>
<feature type="region of interest" description="Disordered" evidence="1">
    <location>
        <begin position="23"/>
        <end position="63"/>
    </location>
</feature>